<feature type="non-terminal residue" evidence="1">
    <location>
        <position position="131"/>
    </location>
</feature>
<evidence type="ECO:0000313" key="2">
    <source>
        <dbReference type="Proteomes" id="UP000887013"/>
    </source>
</evidence>
<dbReference type="Pfam" id="PF00106">
    <property type="entry name" value="adh_short"/>
    <property type="match status" value="1"/>
</dbReference>
<dbReference type="PANTHER" id="PTHR43313">
    <property type="entry name" value="SHORT-CHAIN DEHYDROGENASE/REDUCTASE FAMILY 9C"/>
    <property type="match status" value="1"/>
</dbReference>
<dbReference type="Gene3D" id="3.40.50.720">
    <property type="entry name" value="NAD(P)-binding Rossmann-like Domain"/>
    <property type="match status" value="1"/>
</dbReference>
<organism evidence="1 2">
    <name type="scientific">Nephila pilipes</name>
    <name type="common">Giant wood spider</name>
    <name type="synonym">Nephila maculata</name>
    <dbReference type="NCBI Taxonomy" id="299642"/>
    <lineage>
        <taxon>Eukaryota</taxon>
        <taxon>Metazoa</taxon>
        <taxon>Ecdysozoa</taxon>
        <taxon>Arthropoda</taxon>
        <taxon>Chelicerata</taxon>
        <taxon>Arachnida</taxon>
        <taxon>Araneae</taxon>
        <taxon>Araneomorphae</taxon>
        <taxon>Entelegynae</taxon>
        <taxon>Araneoidea</taxon>
        <taxon>Nephilidae</taxon>
        <taxon>Nephila</taxon>
    </lineage>
</organism>
<dbReference type="GO" id="GO:0008202">
    <property type="term" value="P:steroid metabolic process"/>
    <property type="evidence" value="ECO:0007669"/>
    <property type="project" value="TreeGrafter"/>
</dbReference>
<dbReference type="GO" id="GO:0016491">
    <property type="term" value="F:oxidoreductase activity"/>
    <property type="evidence" value="ECO:0007669"/>
    <property type="project" value="TreeGrafter"/>
</dbReference>
<dbReference type="AlphaFoldDB" id="A0A8X6MCA7"/>
<dbReference type="PANTHER" id="PTHR43313:SF36">
    <property type="entry name" value="D-BETA-HYDROXYBUTYRATE DEHYDROGENASE, MITOCHONDRIAL"/>
    <property type="match status" value="1"/>
</dbReference>
<accession>A0A8X6MCA7</accession>
<proteinExistence type="predicted"/>
<comment type="caution">
    <text evidence="1">The sequence shown here is derived from an EMBL/GenBank/DDBJ whole genome shotgun (WGS) entry which is preliminary data.</text>
</comment>
<feature type="non-terminal residue" evidence="1">
    <location>
        <position position="1"/>
    </location>
</feature>
<dbReference type="SUPFAM" id="SSF51735">
    <property type="entry name" value="NAD(P)-binding Rossmann-fold domains"/>
    <property type="match status" value="1"/>
</dbReference>
<sequence length="131" mass="14324">CDSGFGHFLAKRLDSKGFHVFATCLFPSGEGAMELKKSCSQRLHVLHVDVTKDDSVKEAVEFVKRNLGALEFWAVVNNAGILKGFSAELAHLNDFKDCLDVNTLGTIRVVKAFMPLLKQSKGRIVNITSGA</sequence>
<dbReference type="OrthoDB" id="6413932at2759"/>
<reference evidence="1" key="1">
    <citation type="submission" date="2020-08" db="EMBL/GenBank/DDBJ databases">
        <title>Multicomponent nature underlies the extraordinary mechanical properties of spider dragline silk.</title>
        <authorList>
            <person name="Kono N."/>
            <person name="Nakamura H."/>
            <person name="Mori M."/>
            <person name="Yoshida Y."/>
            <person name="Ohtoshi R."/>
            <person name="Malay A.D."/>
            <person name="Moran D.A.P."/>
            <person name="Tomita M."/>
            <person name="Numata K."/>
            <person name="Arakawa K."/>
        </authorList>
    </citation>
    <scope>NUCLEOTIDE SEQUENCE</scope>
</reference>
<evidence type="ECO:0000313" key="1">
    <source>
        <dbReference type="EMBL" id="GFS45757.1"/>
    </source>
</evidence>
<dbReference type="InterPro" id="IPR036291">
    <property type="entry name" value="NAD(P)-bd_dom_sf"/>
</dbReference>
<dbReference type="Proteomes" id="UP000887013">
    <property type="component" value="Unassembled WGS sequence"/>
</dbReference>
<gene>
    <name evidence="1" type="primary">Hsd17b2</name>
    <name evidence="1" type="ORF">NPIL_443281</name>
</gene>
<keyword evidence="2" id="KW-1185">Reference proteome</keyword>
<name>A0A8X6MCA7_NEPPI</name>
<dbReference type="InterPro" id="IPR002347">
    <property type="entry name" value="SDR_fam"/>
</dbReference>
<protein>
    <submittedName>
        <fullName evidence="1">Estradiol 17-beta-dehydrogenase 2</fullName>
    </submittedName>
</protein>
<dbReference type="EMBL" id="BMAW01090612">
    <property type="protein sequence ID" value="GFS45757.1"/>
    <property type="molecule type" value="Genomic_DNA"/>
</dbReference>